<evidence type="ECO:0000256" key="1">
    <source>
        <dbReference type="PIRNR" id="PIRNR012524"/>
    </source>
</evidence>
<evidence type="ECO:0000313" key="5">
    <source>
        <dbReference type="Proteomes" id="UP000199527"/>
    </source>
</evidence>
<reference evidence="5" key="1">
    <citation type="submission" date="2016-10" db="EMBL/GenBank/DDBJ databases">
        <authorList>
            <person name="Varghese N."/>
            <person name="Submissions S."/>
        </authorList>
    </citation>
    <scope>NUCLEOTIDE SEQUENCE [LARGE SCALE GENOMIC DNA]</scope>
    <source>
        <strain evidence="5">DSM 23317</strain>
    </source>
</reference>
<dbReference type="Proteomes" id="UP000199527">
    <property type="component" value="Unassembled WGS sequence"/>
</dbReference>
<name>A0A1G8KJT6_9GAMM</name>
<dbReference type="InterPro" id="IPR012340">
    <property type="entry name" value="NA-bd_OB-fold"/>
</dbReference>
<evidence type="ECO:0000259" key="3">
    <source>
        <dbReference type="Pfam" id="PF17783"/>
    </source>
</evidence>
<protein>
    <recommendedName>
        <fullName evidence="6">GntR family transcriptional regulator</fullName>
    </recommendedName>
</protein>
<accession>A0A1G8KJT6</accession>
<sequence length="279" mass="31718">MVKIGQYNRLKVVRLSDYGVFLDGDNFGNILLPNKYVPEGAAIGTEIEVFIYFDSNDQLIATTQKAKACLGEFALLQVVDINDAGAFMDWGLDKDLLVPYNQQKVPMEKGRHYVVYIYQDRHTERLAASSKLDRFVSERPGRFRKMQEVDLMLTNNTDLGFKAIVNDSYWGILYHNELFKDARVGQRMKGYVKWVREDGGIDLTLNPPVNEAVDQLGQQVLDHLARNNGFSPLGDKADPEAIKRLFKVSKKMYKRTIGGLFKSGKISIDSDGIRLKEKQ</sequence>
<feature type="domain" description="Conserved virulence factor B-like winged helix" evidence="3">
    <location>
        <begin position="218"/>
        <end position="275"/>
    </location>
</feature>
<dbReference type="Pfam" id="PF17783">
    <property type="entry name" value="WHD_CvfB"/>
    <property type="match status" value="1"/>
</dbReference>
<dbReference type="PANTHER" id="PTHR37296:SF1">
    <property type="entry name" value="CONSERVED VIRULENCE FACTOR B"/>
    <property type="match status" value="1"/>
</dbReference>
<evidence type="ECO:0000259" key="2">
    <source>
        <dbReference type="Pfam" id="PF13509"/>
    </source>
</evidence>
<dbReference type="Gene3D" id="2.40.50.140">
    <property type="entry name" value="Nucleic acid-binding proteins"/>
    <property type="match status" value="1"/>
</dbReference>
<organism evidence="4 5">
    <name type="scientific">Ferrimonas sediminum</name>
    <dbReference type="NCBI Taxonomy" id="718193"/>
    <lineage>
        <taxon>Bacteria</taxon>
        <taxon>Pseudomonadati</taxon>
        <taxon>Pseudomonadota</taxon>
        <taxon>Gammaproteobacteria</taxon>
        <taxon>Alteromonadales</taxon>
        <taxon>Ferrimonadaceae</taxon>
        <taxon>Ferrimonas</taxon>
    </lineage>
</organism>
<dbReference type="PANTHER" id="PTHR37296">
    <property type="entry name" value="CONSERVED VIRULENCE FACTOR B"/>
    <property type="match status" value="1"/>
</dbReference>
<dbReference type="RefSeq" id="WP_090361113.1">
    <property type="nucleotide sequence ID" value="NZ_FNEM01000001.1"/>
</dbReference>
<dbReference type="InterPro" id="IPR039566">
    <property type="entry name" value="CvfB_S1_st"/>
</dbReference>
<dbReference type="Pfam" id="PF13509">
    <property type="entry name" value="S1_2"/>
    <property type="match status" value="2"/>
</dbReference>
<proteinExistence type="inferred from homology"/>
<dbReference type="EMBL" id="FNEM01000001">
    <property type="protein sequence ID" value="SDI43707.1"/>
    <property type="molecule type" value="Genomic_DNA"/>
</dbReference>
<evidence type="ECO:0000313" key="4">
    <source>
        <dbReference type="EMBL" id="SDI43707.1"/>
    </source>
</evidence>
<dbReference type="AlphaFoldDB" id="A0A1G8KJT6"/>
<evidence type="ECO:0008006" key="6">
    <source>
        <dbReference type="Google" id="ProtNLM"/>
    </source>
</evidence>
<dbReference type="OrthoDB" id="9801597at2"/>
<dbReference type="InterPro" id="IPR036388">
    <property type="entry name" value="WH-like_DNA-bd_sf"/>
</dbReference>
<dbReference type="InterPro" id="IPR014464">
    <property type="entry name" value="CvfB_fam"/>
</dbReference>
<feature type="domain" description="Conserved virulence factor B first S1" evidence="2">
    <location>
        <begin position="4"/>
        <end position="64"/>
    </location>
</feature>
<dbReference type="InterPro" id="IPR040764">
    <property type="entry name" value="CvfB_WH"/>
</dbReference>
<comment type="similarity">
    <text evidence="1">Belongs to the CvfB family.</text>
</comment>
<dbReference type="Gene3D" id="1.10.10.10">
    <property type="entry name" value="Winged helix-like DNA-binding domain superfamily/Winged helix DNA-binding domain"/>
    <property type="match status" value="1"/>
</dbReference>
<keyword evidence="5" id="KW-1185">Reference proteome</keyword>
<dbReference type="PIRSF" id="PIRSF012524">
    <property type="entry name" value="YitL_S1"/>
    <property type="match status" value="1"/>
</dbReference>
<gene>
    <name evidence="4" type="ORF">SAMN04488540_101400</name>
</gene>
<feature type="domain" description="Conserved virulence factor B first S1" evidence="2">
    <location>
        <begin position="70"/>
        <end position="127"/>
    </location>
</feature>